<protein>
    <submittedName>
        <fullName evidence="3">Uncharacterized protein</fullName>
    </submittedName>
</protein>
<evidence type="ECO:0000313" key="4">
    <source>
        <dbReference type="Proteomes" id="UP001447188"/>
    </source>
</evidence>
<proteinExistence type="predicted"/>
<gene>
    <name evidence="3" type="ORF">Q9L58_008348</name>
</gene>
<evidence type="ECO:0000256" key="1">
    <source>
        <dbReference type="SAM" id="MobiDB-lite"/>
    </source>
</evidence>
<reference evidence="3 4" key="1">
    <citation type="submission" date="2024-02" db="EMBL/GenBank/DDBJ databases">
        <title>Discinaceae phylogenomics.</title>
        <authorList>
            <person name="Dirks A.C."/>
            <person name="James T.Y."/>
        </authorList>
    </citation>
    <scope>NUCLEOTIDE SEQUENCE [LARGE SCALE GENOMIC DNA]</scope>
    <source>
        <strain evidence="3 4">ACD0624</strain>
    </source>
</reference>
<keyword evidence="2" id="KW-0812">Transmembrane</keyword>
<keyword evidence="4" id="KW-1185">Reference proteome</keyword>
<dbReference type="EMBL" id="JBBBZM010000152">
    <property type="protein sequence ID" value="KAL0632760.1"/>
    <property type="molecule type" value="Genomic_DNA"/>
</dbReference>
<comment type="caution">
    <text evidence="3">The sequence shown here is derived from an EMBL/GenBank/DDBJ whole genome shotgun (WGS) entry which is preliminary data.</text>
</comment>
<evidence type="ECO:0000313" key="3">
    <source>
        <dbReference type="EMBL" id="KAL0632760.1"/>
    </source>
</evidence>
<feature type="transmembrane region" description="Helical" evidence="2">
    <location>
        <begin position="149"/>
        <end position="174"/>
    </location>
</feature>
<accession>A0ABR3G9Z0</accession>
<name>A0ABR3G9Z0_9PEZI</name>
<feature type="transmembrane region" description="Helical" evidence="2">
    <location>
        <begin position="85"/>
        <end position="107"/>
    </location>
</feature>
<feature type="compositionally biased region" description="Basic residues" evidence="1">
    <location>
        <begin position="410"/>
        <end position="419"/>
    </location>
</feature>
<sequence length="419" mass="46019">MSIAMNPPVRPFLPYNNPSISSVEDLNAFDPKRITRQATEPPVPRLQLMAPYVQLDQSITAKIERAHRQNAAPISKRGLLIVRSVAILLRVLQLAGAMGLLVCMLFVRKLDDTTGWICRVPPLVAFFHIVYFIYHVSGSDRVRTPRSSVTYFLFALTVDLAIMSFYSFIAVLTWDQIRGSPDNVWTTIFNNQDAAHRIFVTVFLVACSSAGLTFLSTLNTLYLVRVFRRLASLPVDRNPFIEDNYTPLPSKRWSQSTTASAAPSLPEVSKAVPFMQTRRSDASSFIDSIKYSNVPAPPPHTPRHYPATGHLYSAAGPVLYTGPEDSTKAATATKAAIMEAPATLAPSIAPRSKRVKKSWGNLRAPTTTKRKESSGTVNMDMGAGAGVAETRSTSTSLNPEADGRQWSFSFRKRSGAGGP</sequence>
<feature type="transmembrane region" description="Helical" evidence="2">
    <location>
        <begin position="194"/>
        <end position="224"/>
    </location>
</feature>
<evidence type="ECO:0000256" key="2">
    <source>
        <dbReference type="SAM" id="Phobius"/>
    </source>
</evidence>
<feature type="region of interest" description="Disordered" evidence="1">
    <location>
        <begin position="361"/>
        <end position="419"/>
    </location>
</feature>
<keyword evidence="2" id="KW-0472">Membrane</keyword>
<keyword evidence="2" id="KW-1133">Transmembrane helix</keyword>
<organism evidence="3 4">
    <name type="scientific">Discina gigas</name>
    <dbReference type="NCBI Taxonomy" id="1032678"/>
    <lineage>
        <taxon>Eukaryota</taxon>
        <taxon>Fungi</taxon>
        <taxon>Dikarya</taxon>
        <taxon>Ascomycota</taxon>
        <taxon>Pezizomycotina</taxon>
        <taxon>Pezizomycetes</taxon>
        <taxon>Pezizales</taxon>
        <taxon>Discinaceae</taxon>
        <taxon>Discina</taxon>
    </lineage>
</organism>
<feature type="transmembrane region" description="Helical" evidence="2">
    <location>
        <begin position="119"/>
        <end position="137"/>
    </location>
</feature>
<dbReference type="Proteomes" id="UP001447188">
    <property type="component" value="Unassembled WGS sequence"/>
</dbReference>